<dbReference type="RefSeq" id="WP_258432822.1">
    <property type="nucleotide sequence ID" value="NZ_JANSGW010000003.1"/>
</dbReference>
<dbReference type="InterPro" id="IPR048494">
    <property type="entry name" value="Dit-like_N"/>
</dbReference>
<evidence type="ECO:0000259" key="2">
    <source>
        <dbReference type="Pfam" id="PF21821"/>
    </source>
</evidence>
<organism evidence="3 4">
    <name type="scientific">Brevibacillus laterosporus</name>
    <name type="common">Bacillus laterosporus</name>
    <dbReference type="NCBI Taxonomy" id="1465"/>
    <lineage>
        <taxon>Bacteria</taxon>
        <taxon>Bacillati</taxon>
        <taxon>Bacillota</taxon>
        <taxon>Bacilli</taxon>
        <taxon>Bacillales</taxon>
        <taxon>Paenibacillaceae</taxon>
        <taxon>Brevibacillus</taxon>
    </lineage>
</organism>
<comment type="caution">
    <text evidence="3">The sequence shown here is derived from an EMBL/GenBank/DDBJ whole genome shotgun (WGS) entry which is preliminary data.</text>
</comment>
<dbReference type="Pfam" id="PF21821">
    <property type="entry name" value="Dit_like"/>
    <property type="match status" value="1"/>
</dbReference>
<name>A0AAP3DCG3_BRELA</name>
<dbReference type="AlphaFoldDB" id="A0AAP3DCG3"/>
<accession>A0AAP3DCG3</accession>
<protein>
    <recommendedName>
        <fullName evidence="2">Dit-like phage tail protein N-terminal domain-containing protein</fullName>
    </recommendedName>
</protein>
<reference evidence="3" key="1">
    <citation type="submission" date="2022-09" db="EMBL/GenBank/DDBJ databases">
        <title>Genome analysis and characterization of larvicidal activity of Brevibacillus strains.</title>
        <authorList>
            <person name="Patrusheva E.V."/>
            <person name="Izotova A.O."/>
            <person name="Toshchakov S.V."/>
            <person name="Sineoky S.P."/>
        </authorList>
    </citation>
    <scope>NUCLEOTIDE SEQUENCE</scope>
    <source>
        <strain evidence="3">VKPM_B-13247</strain>
    </source>
</reference>
<evidence type="ECO:0000256" key="1">
    <source>
        <dbReference type="SAM" id="MobiDB-lite"/>
    </source>
</evidence>
<sequence>MATINGMYVLAESEDPKYEVDVTDQPVEDGVDTSDHVQRKPRAMDVSGYIVGDDAAQIREKLIALADKGKIVHFMGRNLFTGVIQSLSTKHDYKIANGFSFSLSLKEIRIAKSSYVETLPIPIKAAAAPVISSGRKQKKKKGKGKEKGDKKVEKVKFKAGSPWADE</sequence>
<proteinExistence type="predicted"/>
<feature type="domain" description="Dit-like phage tail protein N-terminal" evidence="2">
    <location>
        <begin position="11"/>
        <end position="118"/>
    </location>
</feature>
<feature type="compositionally biased region" description="Basic and acidic residues" evidence="1">
    <location>
        <begin position="145"/>
        <end position="156"/>
    </location>
</feature>
<dbReference type="EMBL" id="JAPTNE010000003">
    <property type="protein sequence ID" value="MCZ0805834.1"/>
    <property type="molecule type" value="Genomic_DNA"/>
</dbReference>
<gene>
    <name evidence="3" type="ORF">O0554_02720</name>
</gene>
<feature type="region of interest" description="Disordered" evidence="1">
    <location>
        <begin position="130"/>
        <end position="166"/>
    </location>
</feature>
<evidence type="ECO:0000313" key="4">
    <source>
        <dbReference type="Proteomes" id="UP001077662"/>
    </source>
</evidence>
<feature type="compositionally biased region" description="Basic residues" evidence="1">
    <location>
        <begin position="135"/>
        <end position="144"/>
    </location>
</feature>
<evidence type="ECO:0000313" key="3">
    <source>
        <dbReference type="EMBL" id="MCZ0805834.1"/>
    </source>
</evidence>
<dbReference type="Proteomes" id="UP001077662">
    <property type="component" value="Unassembled WGS sequence"/>
</dbReference>